<dbReference type="SUPFAM" id="SSF46689">
    <property type="entry name" value="Homeodomain-like"/>
    <property type="match status" value="1"/>
</dbReference>
<evidence type="ECO:0000259" key="4">
    <source>
        <dbReference type="Pfam" id="PF00440"/>
    </source>
</evidence>
<evidence type="ECO:0000256" key="1">
    <source>
        <dbReference type="ARBA" id="ARBA00023015"/>
    </source>
</evidence>
<keyword evidence="2" id="KW-0238">DNA-binding</keyword>
<evidence type="ECO:0000259" key="5">
    <source>
        <dbReference type="Pfam" id="PF16925"/>
    </source>
</evidence>
<keyword evidence="7" id="KW-1185">Reference proteome</keyword>
<evidence type="ECO:0000313" key="6">
    <source>
        <dbReference type="EMBL" id="MCT2409801.1"/>
    </source>
</evidence>
<organism evidence="6 7">
    <name type="scientific">Chryseobacterium pyrolae</name>
    <dbReference type="NCBI Taxonomy" id="2987481"/>
    <lineage>
        <taxon>Bacteria</taxon>
        <taxon>Pseudomonadati</taxon>
        <taxon>Bacteroidota</taxon>
        <taxon>Flavobacteriia</taxon>
        <taxon>Flavobacteriales</taxon>
        <taxon>Weeksellaceae</taxon>
        <taxon>Chryseobacterium group</taxon>
        <taxon>Chryseobacterium</taxon>
    </lineage>
</organism>
<dbReference type="PANTHER" id="PTHR47506">
    <property type="entry name" value="TRANSCRIPTIONAL REGULATORY PROTEIN"/>
    <property type="match status" value="1"/>
</dbReference>
<protein>
    <submittedName>
        <fullName evidence="6">TetR/AcrR family transcriptional regulator</fullName>
    </submittedName>
</protein>
<proteinExistence type="predicted"/>
<dbReference type="Pfam" id="PF00440">
    <property type="entry name" value="TetR_N"/>
    <property type="match status" value="1"/>
</dbReference>
<feature type="domain" description="HTH tetR-type" evidence="4">
    <location>
        <begin position="15"/>
        <end position="57"/>
    </location>
</feature>
<comment type="caution">
    <text evidence="6">The sequence shown here is derived from an EMBL/GenBank/DDBJ whole genome shotgun (WGS) entry which is preliminary data.</text>
</comment>
<dbReference type="Proteomes" id="UP001142057">
    <property type="component" value="Unassembled WGS sequence"/>
</dbReference>
<dbReference type="Gene3D" id="1.10.10.60">
    <property type="entry name" value="Homeodomain-like"/>
    <property type="match status" value="1"/>
</dbReference>
<accession>A0ABT2IMF5</accession>
<reference evidence="6" key="1">
    <citation type="submission" date="2022-08" db="EMBL/GenBank/DDBJ databases">
        <title>Chryseobacterium antibioticum,isolated from the rhizosphere soil of Pyrola in Tibet.</title>
        <authorList>
            <person name="Kan Y."/>
        </authorList>
    </citation>
    <scope>NUCLEOTIDE SEQUENCE</scope>
    <source>
        <strain evidence="6">Pc2-12</strain>
    </source>
</reference>
<feature type="domain" description="Tetracyclin repressor-like C-terminal" evidence="5">
    <location>
        <begin position="97"/>
        <end position="185"/>
    </location>
</feature>
<dbReference type="RefSeq" id="WP_259831422.1">
    <property type="nucleotide sequence ID" value="NZ_JANZQH010000012.1"/>
</dbReference>
<evidence type="ECO:0000313" key="7">
    <source>
        <dbReference type="Proteomes" id="UP001142057"/>
    </source>
</evidence>
<keyword evidence="3" id="KW-0804">Transcription</keyword>
<dbReference type="PANTHER" id="PTHR47506:SF10">
    <property type="entry name" value="TRANSCRIPTIONAL REGULATORY PROTEIN"/>
    <property type="match status" value="1"/>
</dbReference>
<dbReference type="InterPro" id="IPR009057">
    <property type="entry name" value="Homeodomain-like_sf"/>
</dbReference>
<evidence type="ECO:0000256" key="2">
    <source>
        <dbReference type="ARBA" id="ARBA00023125"/>
    </source>
</evidence>
<dbReference type="Pfam" id="PF16925">
    <property type="entry name" value="TetR_C_13"/>
    <property type="match status" value="1"/>
</dbReference>
<dbReference type="Gene3D" id="1.10.357.10">
    <property type="entry name" value="Tetracycline Repressor, domain 2"/>
    <property type="match status" value="1"/>
</dbReference>
<evidence type="ECO:0000256" key="3">
    <source>
        <dbReference type="ARBA" id="ARBA00023163"/>
    </source>
</evidence>
<dbReference type="InterPro" id="IPR036271">
    <property type="entry name" value="Tet_transcr_reg_TetR-rel_C_sf"/>
</dbReference>
<dbReference type="EMBL" id="JANZQH010000012">
    <property type="protein sequence ID" value="MCT2409801.1"/>
    <property type="molecule type" value="Genomic_DNA"/>
</dbReference>
<keyword evidence="1" id="KW-0805">Transcription regulation</keyword>
<sequence length="194" mass="21978">MAGRPKIFDEHEVVAKATEVFRDKGYDTASADELLRAMGIGKGSFYLTFKGGKKELYIRSISQFSDHFYQKISESLAASENKIQFLKKFFLNLANTSECDKEPGCYLGNALVQLSEKDDEIKKITAQMLKKLQVLFAETVRTAQETGQIISIEDPEIIAWHLSNLWNGIHVTKRMESSPEILKSIIELNLKILD</sequence>
<dbReference type="InterPro" id="IPR011075">
    <property type="entry name" value="TetR_C"/>
</dbReference>
<gene>
    <name evidence="6" type="ORF">NZD88_19790</name>
</gene>
<dbReference type="InterPro" id="IPR001647">
    <property type="entry name" value="HTH_TetR"/>
</dbReference>
<dbReference type="SUPFAM" id="SSF48498">
    <property type="entry name" value="Tetracyclin repressor-like, C-terminal domain"/>
    <property type="match status" value="1"/>
</dbReference>
<name>A0ABT2IMF5_9FLAO</name>